<feature type="region of interest" description="Disordered" evidence="1">
    <location>
        <begin position="365"/>
        <end position="425"/>
    </location>
</feature>
<dbReference type="STRING" id="145388.A0A0D2M978"/>
<feature type="compositionally biased region" description="Low complexity" evidence="1">
    <location>
        <begin position="369"/>
        <end position="388"/>
    </location>
</feature>
<organism evidence="2 3">
    <name type="scientific">Monoraphidium neglectum</name>
    <dbReference type="NCBI Taxonomy" id="145388"/>
    <lineage>
        <taxon>Eukaryota</taxon>
        <taxon>Viridiplantae</taxon>
        <taxon>Chlorophyta</taxon>
        <taxon>core chlorophytes</taxon>
        <taxon>Chlorophyceae</taxon>
        <taxon>CS clade</taxon>
        <taxon>Sphaeropleales</taxon>
        <taxon>Selenastraceae</taxon>
        <taxon>Monoraphidium</taxon>
    </lineage>
</organism>
<reference evidence="2 3" key="1">
    <citation type="journal article" date="2013" name="BMC Genomics">
        <title>Reconstruction of the lipid metabolism for the microalga Monoraphidium neglectum from its genome sequence reveals characteristics suitable for biofuel production.</title>
        <authorList>
            <person name="Bogen C."/>
            <person name="Al-Dilaimi A."/>
            <person name="Albersmeier A."/>
            <person name="Wichmann J."/>
            <person name="Grundmann M."/>
            <person name="Rupp O."/>
            <person name="Lauersen K.J."/>
            <person name="Blifernez-Klassen O."/>
            <person name="Kalinowski J."/>
            <person name="Goesmann A."/>
            <person name="Mussgnug J.H."/>
            <person name="Kruse O."/>
        </authorList>
    </citation>
    <scope>NUCLEOTIDE SEQUENCE [LARGE SCALE GENOMIC DNA]</scope>
    <source>
        <strain evidence="2 3">SAG 48.87</strain>
    </source>
</reference>
<protein>
    <submittedName>
        <fullName evidence="2">Uncharacterized protein</fullName>
    </submittedName>
</protein>
<gene>
    <name evidence="2" type="ORF">MNEG_8112</name>
</gene>
<dbReference type="GeneID" id="25740988"/>
<evidence type="ECO:0000256" key="1">
    <source>
        <dbReference type="SAM" id="MobiDB-lite"/>
    </source>
</evidence>
<proteinExistence type="predicted"/>
<dbReference type="RefSeq" id="XP_013898869.1">
    <property type="nucleotide sequence ID" value="XM_014043415.1"/>
</dbReference>
<feature type="region of interest" description="Disordered" evidence="1">
    <location>
        <begin position="161"/>
        <end position="189"/>
    </location>
</feature>
<sequence>MGMGATALWRPRWIEFPELTVRADVVVRAPTVEAALGHFAALLEGDLEDLVEVPVYFVESLHFIDPAAEMGRTAGEQDAQGHTPHGAAPPMSLEALRAAPEASRQTLQRCVLGGCCIEVRGVVMLEAPQDARDIKVRKVRFEAATKRYYLHYIFSGPQPAAAAGDQASPGQKSKAGGARGRGGKGSLPAMMGTREAMLKTRPAHYGTAAPHEALFEGFFLDPGTARQYSALWTGEYGDPYSLPCLEANAARLIDLIEASLRQGANLEGFRRMLLLVLLQDRSACAPGPPRNPPPLAPLEDLVIPRSGASEMGMVLSTATNLLRMLNSGAADISGVVREVQAVLMVARLWPPRRLQLIEQGEAAMRGEDGAPAARGSAGSRSDAGPAARHSSEQHAAAGQGRRASQLHLQQQRRLSGAGVRRLRDDDDSTPLARLEWLHKFQMEAKLLEQLTQLAPRMSASSGNGTFAGAFALQAPACDSRELVRQLPIAVPPTAAECQAAISAAQPTVHTLQRLMEATELSLADGLLDRCRDTCGGAGAPSA</sequence>
<dbReference type="EMBL" id="KK101726">
    <property type="protein sequence ID" value="KIY99849.1"/>
    <property type="molecule type" value="Genomic_DNA"/>
</dbReference>
<accession>A0A0D2M978</accession>
<dbReference type="AlphaFoldDB" id="A0A0D2M978"/>
<dbReference type="KEGG" id="mng:MNEG_8112"/>
<feature type="compositionally biased region" description="Low complexity" evidence="1">
    <location>
        <begin position="161"/>
        <end position="176"/>
    </location>
</feature>
<dbReference type="Proteomes" id="UP000054498">
    <property type="component" value="Unassembled WGS sequence"/>
</dbReference>
<evidence type="ECO:0000313" key="3">
    <source>
        <dbReference type="Proteomes" id="UP000054498"/>
    </source>
</evidence>
<feature type="compositionally biased region" description="Low complexity" evidence="1">
    <location>
        <begin position="401"/>
        <end position="414"/>
    </location>
</feature>
<name>A0A0D2M978_9CHLO</name>
<dbReference type="OrthoDB" id="542946at2759"/>
<evidence type="ECO:0000313" key="2">
    <source>
        <dbReference type="EMBL" id="KIY99849.1"/>
    </source>
</evidence>
<keyword evidence="3" id="KW-1185">Reference proteome</keyword>